<reference evidence="10" key="1">
    <citation type="submission" date="2025-08" db="UniProtKB">
        <authorList>
            <consortium name="RefSeq"/>
        </authorList>
    </citation>
    <scope>IDENTIFICATION</scope>
</reference>
<keyword evidence="7" id="KW-1133">Transmembrane helix</keyword>
<evidence type="ECO:0000313" key="9">
    <source>
        <dbReference type="Proteomes" id="UP000694871"/>
    </source>
</evidence>
<organism evidence="9 10">
    <name type="scientific">Gekko japonicus</name>
    <name type="common">Schlegel's Japanese gecko</name>
    <dbReference type="NCBI Taxonomy" id="146911"/>
    <lineage>
        <taxon>Eukaryota</taxon>
        <taxon>Metazoa</taxon>
        <taxon>Chordata</taxon>
        <taxon>Craniata</taxon>
        <taxon>Vertebrata</taxon>
        <taxon>Euteleostomi</taxon>
        <taxon>Lepidosauria</taxon>
        <taxon>Squamata</taxon>
        <taxon>Bifurcata</taxon>
        <taxon>Gekkota</taxon>
        <taxon>Gekkonidae</taxon>
        <taxon>Gekkoninae</taxon>
        <taxon>Gekko</taxon>
    </lineage>
</organism>
<evidence type="ECO:0000256" key="7">
    <source>
        <dbReference type="SAM" id="Phobius"/>
    </source>
</evidence>
<evidence type="ECO:0000256" key="4">
    <source>
        <dbReference type="ARBA" id="ARBA00022843"/>
    </source>
</evidence>
<accession>A0ABM1KND0</accession>
<feature type="compositionally biased region" description="Polar residues" evidence="6">
    <location>
        <begin position="563"/>
        <end position="572"/>
    </location>
</feature>
<name>A0ABM1KND0_GEKJA</name>
<evidence type="ECO:0000256" key="5">
    <source>
        <dbReference type="ARBA" id="ARBA00022859"/>
    </source>
</evidence>
<gene>
    <name evidence="10" type="primary">MAVS</name>
</gene>
<feature type="region of interest" description="Disordered" evidence="6">
    <location>
        <begin position="98"/>
        <end position="163"/>
    </location>
</feature>
<evidence type="ECO:0000256" key="1">
    <source>
        <dbReference type="ARBA" id="ARBA00022499"/>
    </source>
</evidence>
<proteinExistence type="predicted"/>
<dbReference type="InterPro" id="IPR031964">
    <property type="entry name" value="CARD_dom"/>
</dbReference>
<keyword evidence="9" id="KW-1185">Reference proteome</keyword>
<keyword evidence="7" id="KW-0812">Transmembrane</keyword>
<sequence>MGFAEDKVKKFIQQNYHLFHDVPLNQLLDFLPCLTSADRQEIRCHTDRRGNVSSVSEFFDHLWGRSGWVTQLIDALEKNNSGLAEVIREVYEDALLPSQRASTARSPPSVAQSRSVSVPVGFGAPSSDGTPLSPPRNQPRPTSNPLPTCVNALAPAPSAPLPDVVDYRSPVQETKFPSWSGETLPLSDPTETTAASCFEQGLEEKACGDDVKRTISTPDQHNRNAAESNADLTAQHENPASGQAAPPRSPVQHQTPLREVSEKEVQSSTPISSSSGAGPFVPETPRTASSLGQSLPKSSPLPQRSSRTEHFGQVPSAVPVARFPSPPSDFSGSSSTDVIPPSSPAAISVTLSDMYLEELNPPVQERNLRGTGLCATSEKVTGDVPPRANVVWPSYAADIPANSRENRNNATGPSRGAQLFHSNREEEDVSLLKPGALRSEEITGGPLDQHSSDRSAEYSGTSDRLRYSDGSSEVSDPLMLSNSTQGSRTEYSERNTPMGTNRASLRRRNDNHSDGGSVRTHTVRVEEPPSVDLTGAPEITRPAHRHTSQPPGDFSDSAAGDQLTENGSSCSVRSDGPRNSRPNESVTDAGSWHMSDSMRLAVGFTLASLAVVAFVLYKQLKK</sequence>
<feature type="domain" description="Caspase recruitment" evidence="8">
    <location>
        <begin position="6"/>
        <end position="89"/>
    </location>
</feature>
<feature type="compositionally biased region" description="Polar residues" evidence="6">
    <location>
        <begin position="99"/>
        <end position="116"/>
    </location>
</feature>
<dbReference type="Proteomes" id="UP000694871">
    <property type="component" value="Unplaced"/>
</dbReference>
<evidence type="ECO:0000256" key="6">
    <source>
        <dbReference type="SAM" id="MobiDB-lite"/>
    </source>
</evidence>
<feature type="compositionally biased region" description="Polar residues" evidence="6">
    <location>
        <begin position="469"/>
        <end position="503"/>
    </location>
</feature>
<dbReference type="InterPro" id="IPR011029">
    <property type="entry name" value="DEATH-like_dom_sf"/>
</dbReference>
<dbReference type="RefSeq" id="XP_015275217.1">
    <property type="nucleotide sequence ID" value="XM_015419731.1"/>
</dbReference>
<keyword evidence="2" id="KW-0597">Phosphoprotein</keyword>
<evidence type="ECO:0000256" key="2">
    <source>
        <dbReference type="ARBA" id="ARBA00022553"/>
    </source>
</evidence>
<evidence type="ECO:0000256" key="3">
    <source>
        <dbReference type="ARBA" id="ARBA00022588"/>
    </source>
</evidence>
<dbReference type="Gene3D" id="1.10.533.10">
    <property type="entry name" value="Death Domain, Fas"/>
    <property type="match status" value="1"/>
</dbReference>
<feature type="transmembrane region" description="Helical" evidence="7">
    <location>
        <begin position="598"/>
        <end position="617"/>
    </location>
</feature>
<keyword evidence="7" id="KW-0472">Membrane</keyword>
<feature type="region of interest" description="Disordered" evidence="6">
    <location>
        <begin position="235"/>
        <end position="341"/>
    </location>
</feature>
<dbReference type="Pfam" id="PF16739">
    <property type="entry name" value="CARD_2"/>
    <property type="match status" value="1"/>
</dbReference>
<protein>
    <submittedName>
        <fullName evidence="10">Mitochondrial antiviral-signaling protein isoform X2</fullName>
    </submittedName>
</protein>
<dbReference type="GeneID" id="107117585"/>
<keyword evidence="5" id="KW-0391">Immunity</keyword>
<feature type="compositionally biased region" description="Polar residues" evidence="6">
    <location>
        <begin position="286"/>
        <end position="305"/>
    </location>
</feature>
<keyword evidence="4" id="KW-0832">Ubl conjugation</keyword>
<keyword evidence="3" id="KW-0399">Innate immunity</keyword>
<feature type="compositionally biased region" description="Pro residues" evidence="6">
    <location>
        <begin position="132"/>
        <end position="144"/>
    </location>
</feature>
<evidence type="ECO:0000259" key="8">
    <source>
        <dbReference type="Pfam" id="PF16739"/>
    </source>
</evidence>
<feature type="region of interest" description="Disordered" evidence="6">
    <location>
        <begin position="401"/>
        <end position="590"/>
    </location>
</feature>
<keyword evidence="1" id="KW-1017">Isopeptide bond</keyword>
<evidence type="ECO:0000313" key="10">
    <source>
        <dbReference type="RefSeq" id="XP_015275217.1"/>
    </source>
</evidence>